<dbReference type="InterPro" id="IPR006122">
    <property type="entry name" value="HMA_Cu_ion-bd"/>
</dbReference>
<evidence type="ECO:0000256" key="12">
    <source>
        <dbReference type="ARBA" id="ARBA00022967"/>
    </source>
</evidence>
<keyword evidence="16 19" id="KW-0472">Membrane</keyword>
<evidence type="ECO:0000256" key="11">
    <source>
        <dbReference type="ARBA" id="ARBA00022842"/>
    </source>
</evidence>
<dbReference type="EMBL" id="JAOEGN010000010">
    <property type="protein sequence ID" value="MCU0105211.1"/>
    <property type="molecule type" value="Genomic_DNA"/>
</dbReference>
<evidence type="ECO:0000256" key="17">
    <source>
        <dbReference type="ARBA" id="ARBA00029719"/>
    </source>
</evidence>
<dbReference type="SFLD" id="SFLDS00003">
    <property type="entry name" value="Haloacid_Dehalogenase"/>
    <property type="match status" value="1"/>
</dbReference>
<evidence type="ECO:0000256" key="2">
    <source>
        <dbReference type="ARBA" id="ARBA00006024"/>
    </source>
</evidence>
<keyword evidence="23" id="KW-1185">Reference proteome</keyword>
<feature type="transmembrane region" description="Helical" evidence="19">
    <location>
        <begin position="449"/>
        <end position="470"/>
    </location>
</feature>
<evidence type="ECO:0000256" key="13">
    <source>
        <dbReference type="ARBA" id="ARBA00022989"/>
    </source>
</evidence>
<dbReference type="SUPFAM" id="SSF55008">
    <property type="entry name" value="HMA, heavy metal-associated domain"/>
    <property type="match status" value="2"/>
</dbReference>
<keyword evidence="8 19" id="KW-0547">Nucleotide-binding</keyword>
<dbReference type="SFLD" id="SFLDF00027">
    <property type="entry name" value="p-type_atpase"/>
    <property type="match status" value="1"/>
</dbReference>
<dbReference type="InterPro" id="IPR001757">
    <property type="entry name" value="P_typ_ATPase"/>
</dbReference>
<dbReference type="PANTHER" id="PTHR43520">
    <property type="entry name" value="ATP7, ISOFORM B"/>
    <property type="match status" value="1"/>
</dbReference>
<keyword evidence="10 19" id="KW-0067">ATP-binding</keyword>
<evidence type="ECO:0000256" key="1">
    <source>
        <dbReference type="ARBA" id="ARBA00004127"/>
    </source>
</evidence>
<dbReference type="InterPro" id="IPR008250">
    <property type="entry name" value="ATPase_P-typ_transduc_dom_A_sf"/>
</dbReference>
<evidence type="ECO:0000256" key="3">
    <source>
        <dbReference type="ARBA" id="ARBA00015102"/>
    </source>
</evidence>
<dbReference type="NCBIfam" id="TIGR01525">
    <property type="entry name" value="ATPase-IB_hvy"/>
    <property type="match status" value="1"/>
</dbReference>
<keyword evidence="13 19" id="KW-1133">Transmembrane helix</keyword>
<proteinExistence type="inferred from homology"/>
<dbReference type="RefSeq" id="WP_262096480.1">
    <property type="nucleotide sequence ID" value="NZ_JAOEGN010000010.1"/>
</dbReference>
<evidence type="ECO:0000256" key="20">
    <source>
        <dbReference type="SAM" id="Coils"/>
    </source>
</evidence>
<dbReference type="PRINTS" id="PR00941">
    <property type="entry name" value="CDATPASE"/>
</dbReference>
<dbReference type="InterPro" id="IPR036163">
    <property type="entry name" value="HMA_dom_sf"/>
</dbReference>
<accession>A0ABT2PXN3</accession>
<evidence type="ECO:0000256" key="7">
    <source>
        <dbReference type="ARBA" id="ARBA00022737"/>
    </source>
</evidence>
<dbReference type="PANTHER" id="PTHR43520:SF8">
    <property type="entry name" value="P-TYPE CU(+) TRANSPORTER"/>
    <property type="match status" value="1"/>
</dbReference>
<evidence type="ECO:0000259" key="21">
    <source>
        <dbReference type="PROSITE" id="PS50846"/>
    </source>
</evidence>
<dbReference type="InterPro" id="IPR059000">
    <property type="entry name" value="ATPase_P-type_domA"/>
</dbReference>
<keyword evidence="9" id="KW-0187">Copper transport</keyword>
<dbReference type="NCBIfam" id="TIGR00003">
    <property type="entry name" value="copper ion binding protein"/>
    <property type="match status" value="2"/>
</dbReference>
<keyword evidence="4" id="KW-0813">Transport</keyword>
<gene>
    <name evidence="22" type="ORF">N7603_06030</name>
</gene>
<evidence type="ECO:0000256" key="19">
    <source>
        <dbReference type="RuleBase" id="RU362081"/>
    </source>
</evidence>
<dbReference type="SUPFAM" id="SSF81665">
    <property type="entry name" value="Calcium ATPase, transmembrane domain M"/>
    <property type="match status" value="1"/>
</dbReference>
<feature type="transmembrane region" description="Helical" evidence="19">
    <location>
        <begin position="763"/>
        <end position="780"/>
    </location>
</feature>
<keyword evidence="7" id="KW-0677">Repeat</keyword>
<dbReference type="SUPFAM" id="SSF56784">
    <property type="entry name" value="HAD-like"/>
    <property type="match status" value="1"/>
</dbReference>
<feature type="coiled-coil region" evidence="20">
    <location>
        <begin position="594"/>
        <end position="621"/>
    </location>
</feature>
<dbReference type="InterPro" id="IPR006121">
    <property type="entry name" value="HMA_dom"/>
</dbReference>
<dbReference type="PRINTS" id="PR00119">
    <property type="entry name" value="CATATPASE"/>
</dbReference>
<dbReference type="Pfam" id="PF00702">
    <property type="entry name" value="Hydrolase"/>
    <property type="match status" value="1"/>
</dbReference>
<dbReference type="SUPFAM" id="SSF81653">
    <property type="entry name" value="Calcium ATPase, transduction domain A"/>
    <property type="match status" value="1"/>
</dbReference>
<keyword evidence="5 19" id="KW-0812">Transmembrane</keyword>
<dbReference type="CDD" id="cd02094">
    <property type="entry name" value="P-type_ATPase_Cu-like"/>
    <property type="match status" value="1"/>
</dbReference>
<dbReference type="Proteomes" id="UP001209076">
    <property type="component" value="Unassembled WGS sequence"/>
</dbReference>
<feature type="transmembrane region" description="Helical" evidence="19">
    <location>
        <begin position="405"/>
        <end position="429"/>
    </location>
</feature>
<dbReference type="InterPro" id="IPR044492">
    <property type="entry name" value="P_typ_ATPase_HD_dom"/>
</dbReference>
<feature type="transmembrane region" description="Helical" evidence="19">
    <location>
        <begin position="227"/>
        <end position="245"/>
    </location>
</feature>
<evidence type="ECO:0000256" key="14">
    <source>
        <dbReference type="ARBA" id="ARBA00023008"/>
    </source>
</evidence>
<dbReference type="InterPro" id="IPR036412">
    <property type="entry name" value="HAD-like_sf"/>
</dbReference>
<evidence type="ECO:0000313" key="23">
    <source>
        <dbReference type="Proteomes" id="UP001209076"/>
    </source>
</evidence>
<keyword evidence="15" id="KW-0406">Ion transport</keyword>
<dbReference type="CDD" id="cd00371">
    <property type="entry name" value="HMA"/>
    <property type="match status" value="2"/>
</dbReference>
<evidence type="ECO:0000256" key="5">
    <source>
        <dbReference type="ARBA" id="ARBA00022692"/>
    </source>
</evidence>
<dbReference type="InterPro" id="IPR023214">
    <property type="entry name" value="HAD_sf"/>
</dbReference>
<keyword evidence="19" id="KW-1003">Cell membrane</keyword>
<evidence type="ECO:0000256" key="8">
    <source>
        <dbReference type="ARBA" id="ARBA00022741"/>
    </source>
</evidence>
<dbReference type="InterPro" id="IPR018303">
    <property type="entry name" value="ATPase_P-typ_P_site"/>
</dbReference>
<keyword evidence="6 19" id="KW-0479">Metal-binding</keyword>
<evidence type="ECO:0000256" key="15">
    <source>
        <dbReference type="ARBA" id="ARBA00023065"/>
    </source>
</evidence>
<dbReference type="NCBIfam" id="TIGR01494">
    <property type="entry name" value="ATPase_P-type"/>
    <property type="match status" value="1"/>
</dbReference>
<keyword evidence="14" id="KW-0186">Copper</keyword>
<dbReference type="InterPro" id="IPR023298">
    <property type="entry name" value="ATPase_P-typ_TM_dom_sf"/>
</dbReference>
<evidence type="ECO:0000256" key="18">
    <source>
        <dbReference type="ARBA" id="ARBA00033239"/>
    </source>
</evidence>
<dbReference type="InterPro" id="IPR023299">
    <property type="entry name" value="ATPase_P-typ_cyto_dom_N"/>
</dbReference>
<keyword evidence="11" id="KW-0460">Magnesium</keyword>
<dbReference type="Pfam" id="PF00403">
    <property type="entry name" value="HMA"/>
    <property type="match status" value="2"/>
</dbReference>
<dbReference type="Gene3D" id="3.40.50.1000">
    <property type="entry name" value="HAD superfamily/HAD-like"/>
    <property type="match status" value="1"/>
</dbReference>
<dbReference type="PROSITE" id="PS01047">
    <property type="entry name" value="HMA_1"/>
    <property type="match status" value="2"/>
</dbReference>
<dbReference type="Gene3D" id="3.30.70.100">
    <property type="match status" value="2"/>
</dbReference>
<sequence>MSSNIKYRVNGMTCASCVNHVEKALRKVEGIIDVSVNLATETATIQFDDNSFSSNLAMNAVKGIGYELITIENNHKTVTAKVDGMSCATCANSIDNTLLKMDGIIDAHVNLATEKVTIQYDDRVIRFSDIKHRIQSIGYKISLEVTNDESVDPDTLKMNSAKKRVQLSSTITILMMSLMLIHMFVVEIPLYTWINAILGFPVIFIIGRHVHRGSYYSLKSLKPNMDVLVSLGSIPPYLIGLTGLFLPITTFIEMATTIMTFHLIGKFLESKAKGKASQAIKKLMELGAKTARILVDGNEIEVLTNELSVKDIMIIRPGEKIPTDGMIIEGKSLIDESIATGESMPVKKHVGDNVIGATINKDGLLKVEVTKVGKETFLSQVIEMVEACQGSKVPIQEFADRITSYFVPAIMVLTVLTFSSFLIFQNFHLSILKYMEPILPWINTDQTPLTLAFITATAVLVIACPCALGLGTPTALMVGSGVGAEKGILIRNGEAVQTLKDIKAIAFDKTGTLTYGKPVVTDKHAVSIDEHQLMLIAGSLETGSEHPLAMAIIEDAKKVNQKLLNPTDFEAISGMGIKGILDNKTYYFGNRKLIKSIGHSYDGLESMMQQLENEAKTVMILADDIEILGIIAVADALKPDAVHVIRAIENLGITTAMITGDNSRTAQAIAKKAGITRIISDVLPEGKVNEISKLQSEFGLVAMVGDGINDAPALKQANVGIAIGTGTDIAKEAADVTLVSGELHTLLTSIKLSKAIFIKIKQNYFWAWFYNAIAIPFAMLGLLHPMIGAAAMSISSLNVIYNSLRLKKQSFLKVDKELVHAHSS</sequence>
<comment type="similarity">
    <text evidence="2 19">Belongs to the cation transport ATPase (P-type) (TC 3.A.3) family. Type IB subfamily.</text>
</comment>
<dbReference type="Pfam" id="PF00122">
    <property type="entry name" value="E1-E2_ATPase"/>
    <property type="match status" value="1"/>
</dbReference>
<comment type="caution">
    <text evidence="22">The sequence shown here is derived from an EMBL/GenBank/DDBJ whole genome shotgun (WGS) entry which is preliminary data.</text>
</comment>
<evidence type="ECO:0000256" key="10">
    <source>
        <dbReference type="ARBA" id="ARBA00022840"/>
    </source>
</evidence>
<evidence type="ECO:0000256" key="6">
    <source>
        <dbReference type="ARBA" id="ARBA00022723"/>
    </source>
</evidence>
<name>A0ABT2PXN3_9MOLU</name>
<dbReference type="Gene3D" id="3.40.1110.10">
    <property type="entry name" value="Calcium-transporting ATPase, cytoplasmic domain N"/>
    <property type="match status" value="1"/>
</dbReference>
<organism evidence="22 23">
    <name type="scientific">Paracholeplasma vituli</name>
    <dbReference type="NCBI Taxonomy" id="69473"/>
    <lineage>
        <taxon>Bacteria</taxon>
        <taxon>Bacillati</taxon>
        <taxon>Mycoplasmatota</taxon>
        <taxon>Mollicutes</taxon>
        <taxon>Acholeplasmatales</taxon>
        <taxon>Acholeplasmataceae</taxon>
        <taxon>Paracholeplasma</taxon>
    </lineage>
</organism>
<reference evidence="23" key="1">
    <citation type="submission" date="2023-07" db="EMBL/GenBank/DDBJ databases">
        <title>Novel Mycoplasma species identified in domestic and wild animals.</title>
        <authorList>
            <person name="Volokhov D.V."/>
            <person name="Furtak V.A."/>
            <person name="Zagorodnyaya T.A."/>
        </authorList>
    </citation>
    <scope>NUCLEOTIDE SEQUENCE [LARGE SCALE GENOMIC DNA]</scope>
    <source>
        <strain evidence="23">92-19</strain>
    </source>
</reference>
<evidence type="ECO:0000256" key="9">
    <source>
        <dbReference type="ARBA" id="ARBA00022796"/>
    </source>
</evidence>
<evidence type="ECO:0000313" key="22">
    <source>
        <dbReference type="EMBL" id="MCU0105211.1"/>
    </source>
</evidence>
<evidence type="ECO:0000256" key="4">
    <source>
        <dbReference type="ARBA" id="ARBA00022448"/>
    </source>
</evidence>
<evidence type="ECO:0000256" key="16">
    <source>
        <dbReference type="ARBA" id="ARBA00023136"/>
    </source>
</evidence>
<dbReference type="InterPro" id="IPR027256">
    <property type="entry name" value="P-typ_ATPase_IB"/>
</dbReference>
<comment type="subcellular location">
    <subcellularLocation>
        <location evidence="19">Cell membrane</location>
    </subcellularLocation>
    <subcellularLocation>
        <location evidence="1">Endomembrane system</location>
        <topology evidence="1">Multi-pass membrane protein</topology>
    </subcellularLocation>
</comment>
<protein>
    <recommendedName>
        <fullName evidence="3">Copper-exporting P-type ATPase</fullName>
    </recommendedName>
    <alternativeName>
        <fullName evidence="17">Copper-exporting P-type ATPase A</fullName>
    </alternativeName>
    <alternativeName>
        <fullName evidence="18">Cu(+)-exporting ATPase</fullName>
    </alternativeName>
</protein>
<dbReference type="PROSITE" id="PS50846">
    <property type="entry name" value="HMA_2"/>
    <property type="match status" value="2"/>
</dbReference>
<keyword evidence="20" id="KW-0175">Coiled coil</keyword>
<dbReference type="InterPro" id="IPR017969">
    <property type="entry name" value="Heavy-metal-associated_CS"/>
</dbReference>
<feature type="domain" description="HMA" evidence="21">
    <location>
        <begin position="76"/>
        <end position="142"/>
    </location>
</feature>
<keyword evidence="12" id="KW-1278">Translocase</keyword>
<dbReference type="SFLD" id="SFLDG00002">
    <property type="entry name" value="C1.7:_P-type_atpase_like"/>
    <property type="match status" value="1"/>
</dbReference>
<feature type="transmembrane region" description="Helical" evidence="19">
    <location>
        <begin position="190"/>
        <end position="207"/>
    </location>
</feature>
<dbReference type="Gene3D" id="2.70.150.10">
    <property type="entry name" value="Calcium-transporting ATPase, cytoplasmic transduction domain A"/>
    <property type="match status" value="1"/>
</dbReference>
<dbReference type="PROSITE" id="PS00154">
    <property type="entry name" value="ATPASE_E1_E2"/>
    <property type="match status" value="1"/>
</dbReference>
<feature type="domain" description="HMA" evidence="21">
    <location>
        <begin position="3"/>
        <end position="69"/>
    </location>
</feature>